<keyword evidence="11 14" id="KW-0131">Cell cycle</keyword>
<comment type="subcellular location">
    <subcellularLocation>
        <location evidence="1 14">Cytoplasm</location>
    </subcellularLocation>
</comment>
<dbReference type="PATRIC" id="fig|1618665.3.peg.405"/>
<dbReference type="UniPathway" id="UPA00219"/>
<comment type="catalytic activity">
    <reaction evidence="13 14">
        <text>UDP-N-acetyl-alpha-D-muramate + L-alanine + ATP = UDP-N-acetyl-alpha-D-muramoyl-L-alanine + ADP + phosphate + H(+)</text>
        <dbReference type="Rhea" id="RHEA:23372"/>
        <dbReference type="ChEBI" id="CHEBI:15378"/>
        <dbReference type="ChEBI" id="CHEBI:30616"/>
        <dbReference type="ChEBI" id="CHEBI:43474"/>
        <dbReference type="ChEBI" id="CHEBI:57972"/>
        <dbReference type="ChEBI" id="CHEBI:70757"/>
        <dbReference type="ChEBI" id="CHEBI:83898"/>
        <dbReference type="ChEBI" id="CHEBI:456216"/>
        <dbReference type="EC" id="6.3.2.8"/>
    </reaction>
</comment>
<dbReference type="EMBL" id="LCQK01000002">
    <property type="protein sequence ID" value="KKW15063.1"/>
    <property type="molecule type" value="Genomic_DNA"/>
</dbReference>
<proteinExistence type="inferred from homology"/>
<keyword evidence="5 14" id="KW-0436">Ligase</keyword>
<dbReference type="InterPro" id="IPR036565">
    <property type="entry name" value="Mur-like_cat_sf"/>
</dbReference>
<dbReference type="Gene3D" id="3.40.1190.10">
    <property type="entry name" value="Mur-like, catalytic domain"/>
    <property type="match status" value="1"/>
</dbReference>
<comment type="caution">
    <text evidence="18">The sequence shown here is derived from an EMBL/GenBank/DDBJ whole genome shotgun (WGS) entry which is preliminary data.</text>
</comment>
<dbReference type="Pfam" id="PF08245">
    <property type="entry name" value="Mur_ligase_M"/>
    <property type="match status" value="1"/>
</dbReference>
<feature type="domain" description="Mur ligase C-terminal" evidence="16">
    <location>
        <begin position="322"/>
        <end position="436"/>
    </location>
</feature>
<evidence type="ECO:0000256" key="8">
    <source>
        <dbReference type="ARBA" id="ARBA00022840"/>
    </source>
</evidence>
<dbReference type="InterPro" id="IPR036615">
    <property type="entry name" value="Mur_ligase_C_dom_sf"/>
</dbReference>
<dbReference type="GO" id="GO:0008763">
    <property type="term" value="F:UDP-N-acetylmuramate-L-alanine ligase activity"/>
    <property type="evidence" value="ECO:0007669"/>
    <property type="project" value="UniProtKB-UniRule"/>
</dbReference>
<evidence type="ECO:0000256" key="11">
    <source>
        <dbReference type="ARBA" id="ARBA00023306"/>
    </source>
</evidence>
<keyword evidence="10 14" id="KW-0573">Peptidoglycan synthesis</keyword>
<evidence type="ECO:0000256" key="3">
    <source>
        <dbReference type="ARBA" id="ARBA00012211"/>
    </source>
</evidence>
<dbReference type="NCBIfam" id="TIGR01082">
    <property type="entry name" value="murC"/>
    <property type="match status" value="1"/>
</dbReference>
<dbReference type="InterPro" id="IPR050061">
    <property type="entry name" value="MurCDEF_pg_biosynth"/>
</dbReference>
<evidence type="ECO:0000256" key="7">
    <source>
        <dbReference type="ARBA" id="ARBA00022741"/>
    </source>
</evidence>
<dbReference type="Pfam" id="PF01225">
    <property type="entry name" value="Mur_ligase"/>
    <property type="match status" value="1"/>
</dbReference>
<dbReference type="InterPro" id="IPR013221">
    <property type="entry name" value="Mur_ligase_cen"/>
</dbReference>
<dbReference type="SUPFAM" id="SSF53244">
    <property type="entry name" value="MurD-like peptide ligases, peptide-binding domain"/>
    <property type="match status" value="1"/>
</dbReference>
<evidence type="ECO:0000313" key="19">
    <source>
        <dbReference type="Proteomes" id="UP000034224"/>
    </source>
</evidence>
<evidence type="ECO:0000256" key="10">
    <source>
        <dbReference type="ARBA" id="ARBA00022984"/>
    </source>
</evidence>
<organism evidence="18 19">
    <name type="scientific">Candidatus Jorgensenbacteria bacterium GW2011_GWB1_50_10</name>
    <dbReference type="NCBI Taxonomy" id="1618665"/>
    <lineage>
        <taxon>Bacteria</taxon>
        <taxon>Candidatus Joergenseniibacteriota</taxon>
    </lineage>
</organism>
<evidence type="ECO:0000256" key="14">
    <source>
        <dbReference type="HAMAP-Rule" id="MF_00046"/>
    </source>
</evidence>
<evidence type="ECO:0000256" key="9">
    <source>
        <dbReference type="ARBA" id="ARBA00022960"/>
    </source>
</evidence>
<dbReference type="GO" id="GO:0071555">
    <property type="term" value="P:cell wall organization"/>
    <property type="evidence" value="ECO:0007669"/>
    <property type="project" value="UniProtKB-KW"/>
</dbReference>
<keyword evidence="8 14" id="KW-0067">ATP-binding</keyword>
<evidence type="ECO:0000259" key="15">
    <source>
        <dbReference type="Pfam" id="PF01225"/>
    </source>
</evidence>
<dbReference type="Pfam" id="PF02875">
    <property type="entry name" value="Mur_ligase_C"/>
    <property type="match status" value="1"/>
</dbReference>
<keyword evidence="9 14" id="KW-0133">Cell shape</keyword>
<dbReference type="Gene3D" id="3.90.190.20">
    <property type="entry name" value="Mur ligase, C-terminal domain"/>
    <property type="match status" value="1"/>
</dbReference>
<feature type="domain" description="Mur ligase central" evidence="17">
    <location>
        <begin position="115"/>
        <end position="281"/>
    </location>
</feature>
<evidence type="ECO:0000259" key="16">
    <source>
        <dbReference type="Pfam" id="PF02875"/>
    </source>
</evidence>
<protein>
    <recommendedName>
        <fullName evidence="3 14">UDP-N-acetylmuramate--L-alanine ligase</fullName>
        <ecNumber evidence="3 14">6.3.2.8</ecNumber>
    </recommendedName>
    <alternativeName>
        <fullName evidence="14">UDP-N-acetylmuramoyl-L-alanine synthetase</fullName>
    </alternativeName>
</protein>
<dbReference type="SUPFAM" id="SSF53623">
    <property type="entry name" value="MurD-like peptide ligases, catalytic domain"/>
    <property type="match status" value="1"/>
</dbReference>
<feature type="binding site" evidence="14">
    <location>
        <begin position="117"/>
        <end position="123"/>
    </location>
    <ligand>
        <name>ATP</name>
        <dbReference type="ChEBI" id="CHEBI:30616"/>
    </ligand>
</feature>
<feature type="domain" description="Mur ligase N-terminal catalytic" evidence="15">
    <location>
        <begin position="13"/>
        <end position="110"/>
    </location>
</feature>
<keyword evidence="6 14" id="KW-0132">Cell division</keyword>
<dbReference type="AlphaFoldDB" id="A0A0G1W8L9"/>
<dbReference type="InterPro" id="IPR005758">
    <property type="entry name" value="UDP-N-AcMur_Ala_ligase_MurC"/>
</dbReference>
<keyword evidence="7 14" id="KW-0547">Nucleotide-binding</keyword>
<evidence type="ECO:0000313" key="18">
    <source>
        <dbReference type="EMBL" id="KKW15063.1"/>
    </source>
</evidence>
<evidence type="ECO:0000256" key="6">
    <source>
        <dbReference type="ARBA" id="ARBA00022618"/>
    </source>
</evidence>
<comment type="function">
    <text evidence="14">Cell wall formation.</text>
</comment>
<dbReference type="Gene3D" id="3.40.50.720">
    <property type="entry name" value="NAD(P)-binding Rossmann-like Domain"/>
    <property type="match status" value="1"/>
</dbReference>
<evidence type="ECO:0000256" key="4">
    <source>
        <dbReference type="ARBA" id="ARBA00022490"/>
    </source>
</evidence>
<sequence length="463" mass="52145">MKNLSPLNKPLAHFIGVGGIGISALAQWFLAQNWAISGSDIAPSDLLRKLQKKGLKLKIGHKKANISPKTALVVYNQAITPENPELRGARRRDIPAFTYPQMLGALTKAYKTIAVAGAHGKSTTTALTSLVLMKTGLDPTVIVGTRLKEFGNSNFRNGKSDYLTLEADEWKASFHNYSPTYAVITNIDREHLDVYKNLANVKKSFLKFIGNIKSGGILIANRDDKNLHSLKSKIQKIAKRKNFKVIWYGAIINYSAYHKIKRVLKIPGQHNVSNALAVFTLARALGIKEQIILKALGSYRGAWRRMEFRGYLSPTTYHLQPKIPVYDDYAHHPTEIKATLQAFREKFPKKKIICVFQPHQAHRTQNLFKDFISAFDSADYLFLLPIYQVAGRDKPHRGYTSADLAKRISQRAKTLKVFYLNNPKIIRTKIKELLKPITYNLSPIVVMMGAGDIVNYTDSLLKK</sequence>
<dbReference type="Proteomes" id="UP000034224">
    <property type="component" value="Unassembled WGS sequence"/>
</dbReference>
<dbReference type="GO" id="GO:0051301">
    <property type="term" value="P:cell division"/>
    <property type="evidence" value="ECO:0007669"/>
    <property type="project" value="UniProtKB-KW"/>
</dbReference>
<gene>
    <name evidence="14" type="primary">murC</name>
    <name evidence="18" type="ORF">UY55_C0002G0121</name>
</gene>
<dbReference type="PANTHER" id="PTHR43445:SF3">
    <property type="entry name" value="UDP-N-ACETYLMURAMATE--L-ALANINE LIGASE"/>
    <property type="match status" value="1"/>
</dbReference>
<comment type="similarity">
    <text evidence="14">Belongs to the MurCDEF family.</text>
</comment>
<dbReference type="GO" id="GO:0009252">
    <property type="term" value="P:peptidoglycan biosynthetic process"/>
    <property type="evidence" value="ECO:0007669"/>
    <property type="project" value="UniProtKB-UniRule"/>
</dbReference>
<keyword evidence="12 14" id="KW-0961">Cell wall biogenesis/degradation</keyword>
<dbReference type="InterPro" id="IPR004101">
    <property type="entry name" value="Mur_ligase_C"/>
</dbReference>
<dbReference type="InterPro" id="IPR000713">
    <property type="entry name" value="Mur_ligase_N"/>
</dbReference>
<dbReference type="GO" id="GO:0005737">
    <property type="term" value="C:cytoplasm"/>
    <property type="evidence" value="ECO:0007669"/>
    <property type="project" value="UniProtKB-SubCell"/>
</dbReference>
<dbReference type="EC" id="6.3.2.8" evidence="3 14"/>
<evidence type="ECO:0000259" key="17">
    <source>
        <dbReference type="Pfam" id="PF08245"/>
    </source>
</evidence>
<evidence type="ECO:0000256" key="2">
    <source>
        <dbReference type="ARBA" id="ARBA00004752"/>
    </source>
</evidence>
<evidence type="ECO:0000256" key="1">
    <source>
        <dbReference type="ARBA" id="ARBA00004496"/>
    </source>
</evidence>
<dbReference type="PANTHER" id="PTHR43445">
    <property type="entry name" value="UDP-N-ACETYLMURAMATE--L-ALANINE LIGASE-RELATED"/>
    <property type="match status" value="1"/>
</dbReference>
<comment type="pathway">
    <text evidence="2 14">Cell wall biogenesis; peptidoglycan biosynthesis.</text>
</comment>
<name>A0A0G1W8L9_9BACT</name>
<reference evidence="18 19" key="1">
    <citation type="journal article" date="2015" name="Nature">
        <title>rRNA introns, odd ribosomes, and small enigmatic genomes across a large radiation of phyla.</title>
        <authorList>
            <person name="Brown C.T."/>
            <person name="Hug L.A."/>
            <person name="Thomas B.C."/>
            <person name="Sharon I."/>
            <person name="Castelle C.J."/>
            <person name="Singh A."/>
            <person name="Wilkins M.J."/>
            <person name="Williams K.H."/>
            <person name="Banfield J.F."/>
        </authorList>
    </citation>
    <scope>NUCLEOTIDE SEQUENCE [LARGE SCALE GENOMIC DNA]</scope>
</reference>
<dbReference type="HAMAP" id="MF_00046">
    <property type="entry name" value="MurC"/>
    <property type="match status" value="1"/>
</dbReference>
<dbReference type="SUPFAM" id="SSF51984">
    <property type="entry name" value="MurCD N-terminal domain"/>
    <property type="match status" value="1"/>
</dbReference>
<accession>A0A0G1W8L9</accession>
<dbReference type="GO" id="GO:0005524">
    <property type="term" value="F:ATP binding"/>
    <property type="evidence" value="ECO:0007669"/>
    <property type="project" value="UniProtKB-UniRule"/>
</dbReference>
<dbReference type="GO" id="GO:0008360">
    <property type="term" value="P:regulation of cell shape"/>
    <property type="evidence" value="ECO:0007669"/>
    <property type="project" value="UniProtKB-KW"/>
</dbReference>
<keyword evidence="4 14" id="KW-0963">Cytoplasm</keyword>
<evidence type="ECO:0000256" key="5">
    <source>
        <dbReference type="ARBA" id="ARBA00022598"/>
    </source>
</evidence>
<dbReference type="STRING" id="1618665.UY55_C0002G0121"/>
<evidence type="ECO:0000256" key="12">
    <source>
        <dbReference type="ARBA" id="ARBA00023316"/>
    </source>
</evidence>
<evidence type="ECO:0000256" key="13">
    <source>
        <dbReference type="ARBA" id="ARBA00047833"/>
    </source>
</evidence>